<dbReference type="OrthoDB" id="9805604at2"/>
<dbReference type="GO" id="GO:0008781">
    <property type="term" value="F:N-acylneuraminate cytidylyltransferase activity"/>
    <property type="evidence" value="ECO:0007669"/>
    <property type="project" value="TreeGrafter"/>
</dbReference>
<keyword evidence="1" id="KW-0548">Nucleotidyltransferase</keyword>
<dbReference type="Pfam" id="PF02348">
    <property type="entry name" value="CTP_transf_3"/>
    <property type="match status" value="1"/>
</dbReference>
<evidence type="ECO:0000313" key="2">
    <source>
        <dbReference type="Proteomes" id="UP000294564"/>
    </source>
</evidence>
<dbReference type="CDD" id="cd02513">
    <property type="entry name" value="CMP-NeuAc_Synthase"/>
    <property type="match status" value="1"/>
</dbReference>
<evidence type="ECO:0000313" key="1">
    <source>
        <dbReference type="EMBL" id="TCP22916.1"/>
    </source>
</evidence>
<dbReference type="InterPro" id="IPR003329">
    <property type="entry name" value="Cytidylyl_trans"/>
</dbReference>
<dbReference type="RefSeq" id="WP_132795699.1">
    <property type="nucleotide sequence ID" value="NZ_SLXM01000010.1"/>
</dbReference>
<dbReference type="SUPFAM" id="SSF53448">
    <property type="entry name" value="Nucleotide-diphospho-sugar transferases"/>
    <property type="match status" value="1"/>
</dbReference>
<dbReference type="PANTHER" id="PTHR21485">
    <property type="entry name" value="HAD SUPERFAMILY MEMBERS CMAS AND KDSC"/>
    <property type="match status" value="1"/>
</dbReference>
<protein>
    <submittedName>
        <fullName evidence="1">N-acylneuraminate cytidylyltransferase</fullName>
    </submittedName>
</protein>
<reference evidence="1 2" key="1">
    <citation type="submission" date="2019-03" db="EMBL/GenBank/DDBJ databases">
        <title>Genomic Encyclopedia of Type Strains, Phase IV (KMG-IV): sequencing the most valuable type-strain genomes for metagenomic binning, comparative biology and taxonomic classification.</title>
        <authorList>
            <person name="Goeker M."/>
        </authorList>
    </citation>
    <scope>NUCLEOTIDE SEQUENCE [LARGE SCALE GENOMIC DNA]</scope>
    <source>
        <strain evidence="1 2">DSM 14836</strain>
    </source>
</reference>
<gene>
    <name evidence="1" type="ORF">EV195_11045</name>
</gene>
<dbReference type="InterPro" id="IPR050793">
    <property type="entry name" value="CMP-NeuNAc_synthase"/>
</dbReference>
<keyword evidence="1" id="KW-0808">Transferase</keyword>
<keyword evidence="2" id="KW-1185">Reference proteome</keyword>
<dbReference type="PANTHER" id="PTHR21485:SF6">
    <property type="entry name" value="N-ACYLNEURAMINATE CYTIDYLYLTRANSFERASE-RELATED"/>
    <property type="match status" value="1"/>
</dbReference>
<organism evidence="1 2">
    <name type="scientific">Tenacibaculum skagerrakense</name>
    <dbReference type="NCBI Taxonomy" id="186571"/>
    <lineage>
        <taxon>Bacteria</taxon>
        <taxon>Pseudomonadati</taxon>
        <taxon>Bacteroidota</taxon>
        <taxon>Flavobacteriia</taxon>
        <taxon>Flavobacteriales</taxon>
        <taxon>Flavobacteriaceae</taxon>
        <taxon>Tenacibaculum</taxon>
    </lineage>
</organism>
<accession>A0A4V2SLD1</accession>
<dbReference type="Gene3D" id="3.90.550.10">
    <property type="entry name" value="Spore Coat Polysaccharide Biosynthesis Protein SpsA, Chain A"/>
    <property type="match status" value="1"/>
</dbReference>
<dbReference type="InterPro" id="IPR029044">
    <property type="entry name" value="Nucleotide-diphossugar_trans"/>
</dbReference>
<dbReference type="Proteomes" id="UP000294564">
    <property type="component" value="Unassembled WGS sequence"/>
</dbReference>
<dbReference type="EMBL" id="SLXM01000010">
    <property type="protein sequence ID" value="TCP22916.1"/>
    <property type="molecule type" value="Genomic_DNA"/>
</dbReference>
<comment type="caution">
    <text evidence="1">The sequence shown here is derived from an EMBL/GenBank/DDBJ whole genome shotgun (WGS) entry which is preliminary data.</text>
</comment>
<sequence length="236" mass="27289">MKALFVIPARGGSKGVPKKNIRIIEGKPLIQRAIDFSRKFTEEPNICVSTDSDEIIAAVEKHGLKVPFKRPDELATDNAGTYEVLQHAVNFYESEGLYYDILVLLQPTTPFRKESDLQNMLNNWSENLDLLVSVKESHDSPYFNLFEEDHEGYLKKSKESEVNRRQDSPKVYAFNGSIYIYNINSLKSKSIKEFKKIKKYIMDDPIYSIDIDTEFDWLIAETVINKRLHEDNKDNS</sequence>
<dbReference type="AlphaFoldDB" id="A0A4V2SLD1"/>
<name>A0A4V2SLD1_9FLAO</name>
<proteinExistence type="predicted"/>